<dbReference type="EMBL" id="JBHTKN010000008">
    <property type="protein sequence ID" value="MFD1043176.1"/>
    <property type="molecule type" value="Genomic_DNA"/>
</dbReference>
<evidence type="ECO:0000313" key="2">
    <source>
        <dbReference type="Proteomes" id="UP001597033"/>
    </source>
</evidence>
<protein>
    <submittedName>
        <fullName evidence="1">Uncharacterized protein</fullName>
    </submittedName>
</protein>
<dbReference type="RefSeq" id="WP_162377097.1">
    <property type="nucleotide sequence ID" value="NZ_JBHTKN010000008.1"/>
</dbReference>
<evidence type="ECO:0000313" key="1">
    <source>
        <dbReference type="EMBL" id="MFD1043176.1"/>
    </source>
</evidence>
<sequence>MSRANITYQTFTSDGCDSTTHYCATDSGRNFRKYGETAWSPHEPDGETVCATVTFLLGHGRREEVELTGDQHRDLEDRELLTAWFANVVDGEDPYDALELVLNGRKLAA</sequence>
<accession>A0ABW3LXS6</accession>
<keyword evidence="2" id="KW-1185">Reference proteome</keyword>
<dbReference type="Proteomes" id="UP001597033">
    <property type="component" value="Unassembled WGS sequence"/>
</dbReference>
<organism evidence="1 2">
    <name type="scientific">Pseudoxanthomonas kaohsiungensis</name>
    <dbReference type="NCBI Taxonomy" id="283923"/>
    <lineage>
        <taxon>Bacteria</taxon>
        <taxon>Pseudomonadati</taxon>
        <taxon>Pseudomonadota</taxon>
        <taxon>Gammaproteobacteria</taxon>
        <taxon>Lysobacterales</taxon>
        <taxon>Lysobacteraceae</taxon>
        <taxon>Pseudoxanthomonas</taxon>
    </lineage>
</organism>
<reference evidence="2" key="1">
    <citation type="journal article" date="2019" name="Int. J. Syst. Evol. Microbiol.">
        <title>The Global Catalogue of Microorganisms (GCM) 10K type strain sequencing project: providing services to taxonomists for standard genome sequencing and annotation.</title>
        <authorList>
            <consortium name="The Broad Institute Genomics Platform"/>
            <consortium name="The Broad Institute Genome Sequencing Center for Infectious Disease"/>
            <person name="Wu L."/>
            <person name="Ma J."/>
        </authorList>
    </citation>
    <scope>NUCLEOTIDE SEQUENCE [LARGE SCALE GENOMIC DNA]</scope>
    <source>
        <strain evidence="2">CCUG 55854</strain>
    </source>
</reference>
<gene>
    <name evidence="1" type="ORF">ACFQ2N_12555</name>
</gene>
<comment type="caution">
    <text evidence="1">The sequence shown here is derived from an EMBL/GenBank/DDBJ whole genome shotgun (WGS) entry which is preliminary data.</text>
</comment>
<proteinExistence type="predicted"/>
<name>A0ABW3LXS6_9GAMM</name>